<accession>A0A0D7EEU8</accession>
<dbReference type="Proteomes" id="UP000032515">
    <property type="component" value="Unassembled WGS sequence"/>
</dbReference>
<dbReference type="RefSeq" id="WP_044415455.1">
    <property type="nucleotide sequence ID" value="NZ_JXXE01000467.1"/>
</dbReference>
<evidence type="ECO:0000313" key="1">
    <source>
        <dbReference type="EMBL" id="KIZ39055.1"/>
    </source>
</evidence>
<dbReference type="PATRIC" id="fig|1076.23.peg.5068"/>
<comment type="caution">
    <text evidence="1">The sequence shown here is derived from an EMBL/GenBank/DDBJ whole genome shotgun (WGS) entry which is preliminary data.</text>
</comment>
<gene>
    <name evidence="1" type="ORF">OO17_21595</name>
</gene>
<dbReference type="AlphaFoldDB" id="A0A0D7EEU8"/>
<organism evidence="1 2">
    <name type="scientific">Rhodopseudomonas palustris</name>
    <dbReference type="NCBI Taxonomy" id="1076"/>
    <lineage>
        <taxon>Bacteria</taxon>
        <taxon>Pseudomonadati</taxon>
        <taxon>Pseudomonadota</taxon>
        <taxon>Alphaproteobacteria</taxon>
        <taxon>Hyphomicrobiales</taxon>
        <taxon>Nitrobacteraceae</taxon>
        <taxon>Rhodopseudomonas</taxon>
    </lineage>
</organism>
<reference evidence="1 2" key="1">
    <citation type="submission" date="2014-11" db="EMBL/GenBank/DDBJ databases">
        <title>Genomics and ecophysiology of heterotrophic nitrogen fixing bacteria isolated from estuarine surface water.</title>
        <authorList>
            <person name="Bentzon-Tilia M."/>
            <person name="Severin I."/>
            <person name="Hansen L.H."/>
            <person name="Riemann L."/>
        </authorList>
    </citation>
    <scope>NUCLEOTIDE SEQUENCE [LARGE SCALE GENOMIC DNA]</scope>
    <source>
        <strain evidence="1 2">BAL398</strain>
    </source>
</reference>
<evidence type="ECO:0000313" key="2">
    <source>
        <dbReference type="Proteomes" id="UP000032515"/>
    </source>
</evidence>
<dbReference type="EMBL" id="JXXE01000467">
    <property type="protein sequence ID" value="KIZ39055.1"/>
    <property type="molecule type" value="Genomic_DNA"/>
</dbReference>
<protein>
    <submittedName>
        <fullName evidence="1">Uncharacterized protein</fullName>
    </submittedName>
</protein>
<sequence length="108" mass="12452">MSASEHIPLLRRLLTIADKMVDDRTIDISDATLRQLKGEIKLQRLRVDVTHGLIDYEATCLIETIAELAYARSERSERREQRAIMYINSLTCFMWSDLRAAEKRLAAS</sequence>
<name>A0A0D7EEU8_RHOPL</name>
<proteinExistence type="predicted"/>